<keyword evidence="2" id="KW-1185">Reference proteome</keyword>
<sequence>LLEAGITGLNMDIIKLCADAKVCVDIAINCDNAAKAVEELTEGREMDKSHSYHCFNVMRQPDAVDLVDWSLLNDVNAYVDIYLRDNDIVGNVQECGRPCPNYVARATSHVRFEVMMANNNQVVVTYWLDSRGFDP</sequence>
<organism evidence="1 2">
    <name type="scientific">Phaeosphaeria nodorum (strain SN15 / ATCC MYA-4574 / FGSC 10173)</name>
    <name type="common">Glume blotch fungus</name>
    <name type="synonym">Parastagonospora nodorum</name>
    <dbReference type="NCBI Taxonomy" id="321614"/>
    <lineage>
        <taxon>Eukaryota</taxon>
        <taxon>Fungi</taxon>
        <taxon>Dikarya</taxon>
        <taxon>Ascomycota</taxon>
        <taxon>Pezizomycotina</taxon>
        <taxon>Dothideomycetes</taxon>
        <taxon>Pleosporomycetidae</taxon>
        <taxon>Pleosporales</taxon>
        <taxon>Pleosporineae</taxon>
        <taxon>Phaeosphaeriaceae</taxon>
        <taxon>Parastagonospora</taxon>
    </lineage>
</organism>
<proteinExistence type="predicted"/>
<gene>
    <name evidence="1" type="ORF">JI435_164360</name>
</gene>
<dbReference type="Proteomes" id="UP000663193">
    <property type="component" value="Chromosome 11"/>
</dbReference>
<name>A0A7U2FDF8_PHANO</name>
<feature type="non-terminal residue" evidence="1">
    <location>
        <position position="135"/>
    </location>
</feature>
<reference evidence="2" key="1">
    <citation type="journal article" date="2021" name="BMC Genomics">
        <title>Chromosome-level genome assembly and manually-curated proteome of model necrotroph Parastagonospora nodorum Sn15 reveals a genome-wide trove of candidate effector homologs, and redundancy of virulence-related functions within an accessory chromosome.</title>
        <authorList>
            <person name="Bertazzoni S."/>
            <person name="Jones D.A.B."/>
            <person name="Phan H.T."/>
            <person name="Tan K.-C."/>
            <person name="Hane J.K."/>
        </authorList>
    </citation>
    <scope>NUCLEOTIDE SEQUENCE [LARGE SCALE GENOMIC DNA]</scope>
    <source>
        <strain evidence="2">SN15 / ATCC MYA-4574 / FGSC 10173)</strain>
    </source>
</reference>
<dbReference type="VEuPathDB" id="FungiDB:JI435_164360"/>
<evidence type="ECO:0000313" key="2">
    <source>
        <dbReference type="Proteomes" id="UP000663193"/>
    </source>
</evidence>
<dbReference type="EMBL" id="CP069033">
    <property type="protein sequence ID" value="QRD00985.1"/>
    <property type="molecule type" value="Genomic_DNA"/>
</dbReference>
<evidence type="ECO:0000313" key="1">
    <source>
        <dbReference type="EMBL" id="QRD00985.1"/>
    </source>
</evidence>
<dbReference type="AlphaFoldDB" id="A0A7U2FDF8"/>
<protein>
    <submittedName>
        <fullName evidence="1">Uncharacterized protein</fullName>
    </submittedName>
</protein>
<accession>A0A7U2FDF8</accession>